<keyword evidence="3" id="KW-1185">Reference proteome</keyword>
<dbReference type="EMBL" id="MRYD01000082">
    <property type="protein sequence ID" value="OSZ59279.1"/>
    <property type="molecule type" value="Genomic_DNA"/>
</dbReference>
<evidence type="ECO:0000313" key="3">
    <source>
        <dbReference type="Proteomes" id="UP000194266"/>
    </source>
</evidence>
<feature type="compositionally biased region" description="Low complexity" evidence="1">
    <location>
        <begin position="187"/>
        <end position="197"/>
    </location>
</feature>
<organism evidence="2 3">
    <name type="scientific">Streptomyces pharetrae CZA14</name>
    <dbReference type="NCBI Taxonomy" id="1144883"/>
    <lineage>
        <taxon>Bacteria</taxon>
        <taxon>Bacillati</taxon>
        <taxon>Actinomycetota</taxon>
        <taxon>Actinomycetes</taxon>
        <taxon>Kitasatosporales</taxon>
        <taxon>Streptomycetaceae</taxon>
        <taxon>Streptomyces</taxon>
    </lineage>
</organism>
<name>A0ABX3YII7_9ACTN</name>
<dbReference type="Proteomes" id="UP000194266">
    <property type="component" value="Unassembled WGS sequence"/>
</dbReference>
<evidence type="ECO:0008006" key="4">
    <source>
        <dbReference type="Google" id="ProtNLM"/>
    </source>
</evidence>
<dbReference type="Pfam" id="PF19817">
    <property type="entry name" value="DUF6300"/>
    <property type="match status" value="1"/>
</dbReference>
<proteinExistence type="predicted"/>
<dbReference type="InterPro" id="IPR046267">
    <property type="entry name" value="DUF6300"/>
</dbReference>
<feature type="region of interest" description="Disordered" evidence="1">
    <location>
        <begin position="180"/>
        <end position="210"/>
    </location>
</feature>
<reference evidence="2 3" key="1">
    <citation type="submission" date="2016-12" db="EMBL/GenBank/DDBJ databases">
        <title>Genome Mining:The Detection of Biosynthetic Gene Clusters to Aid in the Expression of Curamycin A produced by Streptomyces sp. strain CZA14.</title>
        <authorList>
            <person name="Durrell K.A."/>
            <person name="Kirby B.M."/>
            <person name="Khan W."/>
            <person name="Mthethwa T."/>
            <person name="Le Roes-Hill M."/>
        </authorList>
    </citation>
    <scope>NUCLEOTIDE SEQUENCE [LARGE SCALE GENOMIC DNA]</scope>
    <source>
        <strain evidence="2 3">CZA14</strain>
    </source>
</reference>
<evidence type="ECO:0000256" key="1">
    <source>
        <dbReference type="SAM" id="MobiDB-lite"/>
    </source>
</evidence>
<comment type="caution">
    <text evidence="2">The sequence shown here is derived from an EMBL/GenBank/DDBJ whole genome shotgun (WGS) entry which is preliminary data.</text>
</comment>
<sequence>MLAKARHELPPDGVLPAAWVLEAKSDGFGCLRRTSDQALTSPLTLIRRRVDRGRPRHAPSRKGARMSQSSVWRYVVRPDGSFFRTLNVGGDLDDVSDEELLRLSPAVPDRDERPLRPCSRCGDDLLLRWNGPLGTGVWMELCPACDAERPAASALIRWHRDPDRDPKALPKLFEDWETETMHAQGWARAEQPEAAACPPAPPGLTPRGRG</sequence>
<gene>
    <name evidence="2" type="ORF">OQI_17105</name>
</gene>
<protein>
    <recommendedName>
        <fullName evidence="4">Recombinase</fullName>
    </recommendedName>
</protein>
<accession>A0ABX3YII7</accession>
<evidence type="ECO:0000313" key="2">
    <source>
        <dbReference type="EMBL" id="OSZ59279.1"/>
    </source>
</evidence>